<dbReference type="InterPro" id="IPR018143">
    <property type="entry name" value="Folate_rcpt-like"/>
</dbReference>
<dbReference type="PANTHER" id="PTHR10517">
    <property type="entry name" value="FOLATE RECEPTOR"/>
    <property type="match status" value="1"/>
</dbReference>
<evidence type="ECO:0000313" key="7">
    <source>
        <dbReference type="EMBL" id="AAC83924.1"/>
    </source>
</evidence>
<dbReference type="AlphaFoldDB" id="Q9YGJ4"/>
<evidence type="ECO:0000256" key="1">
    <source>
        <dbReference type="ARBA" id="ARBA00007932"/>
    </source>
</evidence>
<evidence type="ECO:0000256" key="5">
    <source>
        <dbReference type="SAM" id="SignalP"/>
    </source>
</evidence>
<evidence type="ECO:0000256" key="3">
    <source>
        <dbReference type="ARBA" id="ARBA00023157"/>
    </source>
</evidence>
<feature type="domain" description="Folate receptor-like" evidence="6">
    <location>
        <begin position="22"/>
        <end position="186"/>
    </location>
</feature>
<reference evidence="7" key="1">
    <citation type="journal article" date="1999" name="J. Exp. Zool.">
        <title>Gene expression during estivation in spadefoot toads, Scaphiopus couchii: upregulation of riboflavin binding protein in liver.</title>
        <authorList>
            <person name="Storey K.B."/>
            <person name="Dent M.E."/>
            <person name="Storey J.M."/>
        </authorList>
    </citation>
    <scope>NUCLEOTIDE SEQUENCE</scope>
    <source>
        <tissue evidence="7">Liver</tissue>
    </source>
</reference>
<dbReference type="GO" id="GO:0009897">
    <property type="term" value="C:external side of plasma membrane"/>
    <property type="evidence" value="ECO:0007669"/>
    <property type="project" value="TreeGrafter"/>
</dbReference>
<proteinExistence type="evidence at transcript level"/>
<sequence>MKLALVILVAGYFCAVSCHHSCLQGPNHKAFPGPEIGFQECFLYAEDSCCYANFTEKLAQSPVIEVDNYYWNRCGNLSKSCEDYMKKLECFYQCSPMTAHWVHPNVSDAVQHIPLCHSFCDSWFEACKSDLVCARNWISDWIIDENGNHCKNDCIPFHEMYANGTDLCQSAWGESFVVSSSPCRCLDMTETDKKVIKYILDDDHSEESSEKKDCKPGLQKPKDKEGEGEEGEEGR</sequence>
<dbReference type="EMBL" id="AF102545">
    <property type="protein sequence ID" value="AAC83924.1"/>
    <property type="molecule type" value="mRNA"/>
</dbReference>
<feature type="compositionally biased region" description="Acidic residues" evidence="4">
    <location>
        <begin position="226"/>
        <end position="235"/>
    </location>
</feature>
<feature type="region of interest" description="Disordered" evidence="4">
    <location>
        <begin position="203"/>
        <end position="235"/>
    </location>
</feature>
<comment type="similarity">
    <text evidence="1">Belongs to the folate receptor family.</text>
</comment>
<dbReference type="PANTHER" id="PTHR10517:SF27">
    <property type="entry name" value="IZUMO1 RECEPTOR, JUNO"/>
    <property type="match status" value="1"/>
</dbReference>
<dbReference type="Pfam" id="PF03024">
    <property type="entry name" value="Folate_rec"/>
    <property type="match status" value="1"/>
</dbReference>
<keyword evidence="3" id="KW-1015">Disulfide bond</keyword>
<dbReference type="GO" id="GO:1902444">
    <property type="term" value="F:riboflavin binding"/>
    <property type="evidence" value="ECO:0007669"/>
    <property type="project" value="TreeGrafter"/>
</dbReference>
<feature type="signal peptide" evidence="5">
    <location>
        <begin position="1"/>
        <end position="18"/>
    </location>
</feature>
<dbReference type="GO" id="GO:0038023">
    <property type="term" value="F:signaling receptor activity"/>
    <property type="evidence" value="ECO:0007669"/>
    <property type="project" value="TreeGrafter"/>
</dbReference>
<keyword evidence="2 5" id="KW-0732">Signal</keyword>
<evidence type="ECO:0000256" key="4">
    <source>
        <dbReference type="SAM" id="MobiDB-lite"/>
    </source>
</evidence>
<dbReference type="InterPro" id="IPR004269">
    <property type="entry name" value="Folate_rcpt"/>
</dbReference>
<feature type="compositionally biased region" description="Basic and acidic residues" evidence="4">
    <location>
        <begin position="203"/>
        <end position="225"/>
    </location>
</feature>
<evidence type="ECO:0000259" key="6">
    <source>
        <dbReference type="Pfam" id="PF03024"/>
    </source>
</evidence>
<accession>Q9YGJ4</accession>
<name>Q9YGJ4_SCACU</name>
<dbReference type="GO" id="GO:0032217">
    <property type="term" value="F:riboflavin transmembrane transporter activity"/>
    <property type="evidence" value="ECO:0007669"/>
    <property type="project" value="TreeGrafter"/>
</dbReference>
<feature type="chain" id="PRO_5004338795" evidence="5">
    <location>
        <begin position="19"/>
        <end position="235"/>
    </location>
</feature>
<protein>
    <submittedName>
        <fullName evidence="7">Riboflavin binding protein</fullName>
    </submittedName>
</protein>
<evidence type="ECO:0000256" key="2">
    <source>
        <dbReference type="ARBA" id="ARBA00022729"/>
    </source>
</evidence>
<organism evidence="7">
    <name type="scientific">Scaphiopus couchii</name>
    <name type="common">Couch's spadefoot toad</name>
    <dbReference type="NCBI Taxonomy" id="85089"/>
    <lineage>
        <taxon>Eukaryota</taxon>
        <taxon>Metazoa</taxon>
        <taxon>Chordata</taxon>
        <taxon>Craniata</taxon>
        <taxon>Vertebrata</taxon>
        <taxon>Euteleostomi</taxon>
        <taxon>Amphibia</taxon>
        <taxon>Batrachia</taxon>
        <taxon>Anura</taxon>
        <taxon>Pelobatoidea</taxon>
        <taxon>Pelobatidae</taxon>
        <taxon>Scaphiopus</taxon>
    </lineage>
</organism>